<name>Q9QSU9_9ADEN</name>
<keyword evidence="1" id="KW-0813">Transport</keyword>
<evidence type="ECO:0000256" key="8">
    <source>
        <dbReference type="ARBA" id="ARBA00022921"/>
    </source>
</evidence>
<evidence type="ECO:0000256" key="7">
    <source>
        <dbReference type="ARBA" id="ARBA00022884"/>
    </source>
</evidence>
<keyword evidence="5" id="KW-1155">Translational shunt</keyword>
<evidence type="ECO:0000256" key="13">
    <source>
        <dbReference type="ARBA" id="ARBA00023325"/>
    </source>
</evidence>
<evidence type="ECO:0000256" key="3">
    <source>
        <dbReference type="ARBA" id="ARBA00022553"/>
    </source>
</evidence>
<proteinExistence type="predicted"/>
<keyword evidence="10" id="KW-0143">Chaperone</keyword>
<protein>
    <submittedName>
        <fullName evidence="14">100 kDa folding protein</fullName>
    </submittedName>
</protein>
<dbReference type="GO" id="GO:0039606">
    <property type="term" value="P:symbiont-mediated suppression of host translation initiation"/>
    <property type="evidence" value="ECO:0007669"/>
    <property type="project" value="UniProtKB-KW"/>
</dbReference>
<keyword evidence="4" id="KW-0945">Host-virus interaction</keyword>
<evidence type="ECO:0000256" key="5">
    <source>
        <dbReference type="ARBA" id="ARBA00022586"/>
    </source>
</evidence>
<keyword evidence="7" id="KW-0694">RNA-binding</keyword>
<dbReference type="GO" id="GO:0039657">
    <property type="term" value="P:symbiont-mediated suppression of host gene expression"/>
    <property type="evidence" value="ECO:0007669"/>
    <property type="project" value="UniProtKB-KW"/>
</dbReference>
<keyword evidence="3" id="KW-0597">Phosphoprotein</keyword>
<evidence type="ECO:0000256" key="4">
    <source>
        <dbReference type="ARBA" id="ARBA00022581"/>
    </source>
</evidence>
<evidence type="ECO:0000256" key="12">
    <source>
        <dbReference type="ARBA" id="ARBA00023247"/>
    </source>
</evidence>
<dbReference type="Pfam" id="PF02438">
    <property type="entry name" value="Adeno_100"/>
    <property type="match status" value="1"/>
</dbReference>
<sequence length="692" mass="79669">MIYKRGKERGNSKIIMASSEEVVDSAAQEFNEPFPPAPETLPDSEVDIELMNRDLGEFETNSFSIHLRRQAQLCKLALQAKFKYLPESVAEIGDAFESFIFNPITESDRKQQEPRLNFYPPFAVPERTATYNSFFQIMSLPFSCLANRSGSKKYKTLKSITKFEVLPKFESDMFVISDCLGSEVSATDSLPRKTRLVNLQSDNIRLMSMKEKLKHVTQFAYPALNIPPKIYKTLIETLYKPIQQGEDDESDYVFSDDDVRQVFISNLEDFEKFTDGEIGGINKLVSEKNLLQAIQYVLPLKLMQGTFRHPCFVKKLQEMLHYTFHHGYIKLISSITGHNLSKYITFHCMTYENNNNNPNLHTTLDLNDGEDYMVDTIFLYLIMTWQTPMGVWQQNINEKNLASMKDFLTKNGPKLILCRDSDSMADMLADWITDGGVLLQIFRDALPDFMSQTQLNNFRTFILARSNIVSCMVSTVVKDFVPLDFKESPPQLWPHVYCLRLSYFFYNHGDYQQIFYWDDNKPTENEIFCYCNLCAPHRTPMLNTALHNEILAIGSFDFFVPSSDGKGGERVTLTPGLWANKFLNHFVSSEYFPFEVKKYVDHPECFKIPPTACVITKPEILSSLKEIKKRREKFLIEKGSGIYLDPQTGDNLSDAKLFHSPEEAAVAEKQKKKKRQRRTQVVILNGSNTAQM</sequence>
<dbReference type="GO" id="GO:0003723">
    <property type="term" value="F:RNA binding"/>
    <property type="evidence" value="ECO:0007669"/>
    <property type="project" value="UniProtKB-KW"/>
</dbReference>
<keyword evidence="8" id="KW-0426">Late protein</keyword>
<keyword evidence="6" id="KW-1193">Eukaryotic host translation shutoff by virus</keyword>
<evidence type="ECO:0000256" key="2">
    <source>
        <dbReference type="ARBA" id="ARBA00022481"/>
    </source>
</evidence>
<reference evidence="14" key="1">
    <citation type="submission" date="1998-07" db="EMBL/GenBank/DDBJ databases">
        <title>Phylogenetic comparisons of aviadenoviruses.</title>
        <authorList>
            <person name="Cardona C.J."/>
            <person name="Reed W."/>
            <person name="Silva R.F."/>
        </authorList>
    </citation>
    <scope>NUCLEOTIDE SEQUENCE</scope>
</reference>
<keyword evidence="11" id="KW-1035">Host cytoplasm</keyword>
<keyword evidence="9" id="KW-1190">Host gene expression shutoff by virus</keyword>
<dbReference type="EMBL" id="AF075682">
    <property type="protein sequence ID" value="AAD51864.1"/>
    <property type="molecule type" value="Genomic_DNA"/>
</dbReference>
<organism evidence="14">
    <name type="scientific">Turkey adenovirus 3</name>
    <dbReference type="NCBI Taxonomy" id="41678"/>
    <lineage>
        <taxon>Viruses</taxon>
        <taxon>Varidnaviria</taxon>
        <taxon>Bamfordvirae</taxon>
        <taxon>Preplasmiviricota</taxon>
        <taxon>Polisuviricotina</taxon>
        <taxon>Pharingeaviricetes</taxon>
        <taxon>Rowavirales</taxon>
        <taxon>Adenoviridae</taxon>
        <taxon>Siadenovirus</taxon>
        <taxon>Siadenovirus gallopavotertii</taxon>
        <taxon>Turkey siadenovirus A</taxon>
    </lineage>
</organism>
<evidence type="ECO:0000256" key="11">
    <source>
        <dbReference type="ARBA" id="ARBA00023200"/>
    </source>
</evidence>
<evidence type="ECO:0000256" key="9">
    <source>
        <dbReference type="ARBA" id="ARBA00022995"/>
    </source>
</evidence>
<dbReference type="InterPro" id="IPR003381">
    <property type="entry name" value="L4"/>
</dbReference>
<keyword evidence="13" id="KW-1075">Inhibition of eukaryotic host translation factors by virus</keyword>
<keyword evidence="2" id="KW-0488">Methylation</keyword>
<accession>Q9QSU9</accession>
<evidence type="ECO:0000256" key="6">
    <source>
        <dbReference type="ARBA" id="ARBA00022809"/>
    </source>
</evidence>
<evidence type="ECO:0000313" key="14">
    <source>
        <dbReference type="EMBL" id="AAD51864.1"/>
    </source>
</evidence>
<evidence type="ECO:0000256" key="10">
    <source>
        <dbReference type="ARBA" id="ARBA00023186"/>
    </source>
</evidence>
<evidence type="ECO:0000256" key="1">
    <source>
        <dbReference type="ARBA" id="ARBA00022448"/>
    </source>
</evidence>
<keyword evidence="12" id="KW-1262">Eukaryotic host gene expression shutoff by virus</keyword>
<dbReference type="GO" id="GO:0039704">
    <property type="term" value="P:viral translational shunt"/>
    <property type="evidence" value="ECO:0007669"/>
    <property type="project" value="InterPro"/>
</dbReference>
<feature type="non-terminal residue" evidence="14">
    <location>
        <position position="692"/>
    </location>
</feature>